<proteinExistence type="predicted"/>
<gene>
    <name evidence="2" type="ORF">ACFQJC_12355</name>
</gene>
<name>A0ABD5ZH75_9EURY</name>
<keyword evidence="1" id="KW-1133">Transmembrane helix</keyword>
<keyword evidence="1" id="KW-0472">Membrane</keyword>
<evidence type="ECO:0000313" key="3">
    <source>
        <dbReference type="Proteomes" id="UP001596481"/>
    </source>
</evidence>
<feature type="transmembrane region" description="Helical" evidence="1">
    <location>
        <begin position="69"/>
        <end position="89"/>
    </location>
</feature>
<sequence>MVPLLSLAPATMVFGVLYAILVGHFVRQMVGEFRDSGDTLTLFSNVVVGIGGSLLFAATIFELENHDTYVFAGLVTAVFAAVLRGVALVREGYLDGISN</sequence>
<dbReference type="AlphaFoldDB" id="A0ABD5ZH75"/>
<keyword evidence="1" id="KW-0812">Transmembrane</keyword>
<dbReference type="RefSeq" id="WP_390223900.1">
    <property type="nucleotide sequence ID" value="NZ_JBHTAA010000005.1"/>
</dbReference>
<evidence type="ECO:0000256" key="1">
    <source>
        <dbReference type="SAM" id="Phobius"/>
    </source>
</evidence>
<dbReference type="EMBL" id="JBHTAA010000005">
    <property type="protein sequence ID" value="MFC7204310.1"/>
    <property type="molecule type" value="Genomic_DNA"/>
</dbReference>
<feature type="transmembrane region" description="Helical" evidence="1">
    <location>
        <begin position="6"/>
        <end position="27"/>
    </location>
</feature>
<dbReference type="Proteomes" id="UP001596481">
    <property type="component" value="Unassembled WGS sequence"/>
</dbReference>
<keyword evidence="3" id="KW-1185">Reference proteome</keyword>
<protein>
    <submittedName>
        <fullName evidence="2">Uncharacterized protein</fullName>
    </submittedName>
</protein>
<organism evidence="2 3">
    <name type="scientific">Haloferax namakaokahaiae</name>
    <dbReference type="NCBI Taxonomy" id="1748331"/>
    <lineage>
        <taxon>Archaea</taxon>
        <taxon>Methanobacteriati</taxon>
        <taxon>Methanobacteriota</taxon>
        <taxon>Stenosarchaea group</taxon>
        <taxon>Halobacteria</taxon>
        <taxon>Halobacteriales</taxon>
        <taxon>Haloferacaceae</taxon>
        <taxon>Haloferax</taxon>
    </lineage>
</organism>
<feature type="transmembrane region" description="Helical" evidence="1">
    <location>
        <begin position="39"/>
        <end position="63"/>
    </location>
</feature>
<evidence type="ECO:0000313" key="2">
    <source>
        <dbReference type="EMBL" id="MFC7204310.1"/>
    </source>
</evidence>
<accession>A0ABD5ZH75</accession>
<reference evidence="2 3" key="1">
    <citation type="journal article" date="2019" name="Int. J. Syst. Evol. Microbiol.">
        <title>The Global Catalogue of Microorganisms (GCM) 10K type strain sequencing project: providing services to taxonomists for standard genome sequencing and annotation.</title>
        <authorList>
            <consortium name="The Broad Institute Genomics Platform"/>
            <consortium name="The Broad Institute Genome Sequencing Center for Infectious Disease"/>
            <person name="Wu L."/>
            <person name="Ma J."/>
        </authorList>
    </citation>
    <scope>NUCLEOTIDE SEQUENCE [LARGE SCALE GENOMIC DNA]</scope>
    <source>
        <strain evidence="2 3">DSM 29988</strain>
    </source>
</reference>
<comment type="caution">
    <text evidence="2">The sequence shown here is derived from an EMBL/GenBank/DDBJ whole genome shotgun (WGS) entry which is preliminary data.</text>
</comment>